<dbReference type="Pfam" id="PF01352">
    <property type="entry name" value="KRAB"/>
    <property type="match status" value="1"/>
</dbReference>
<dbReference type="PROSITE" id="PS50805">
    <property type="entry name" value="KRAB"/>
    <property type="match status" value="1"/>
</dbReference>
<dbReference type="PANTHER" id="PTHR23232:SF158">
    <property type="entry name" value="KRAB DOMAIN-CONTAINING PROTEIN 5"/>
    <property type="match status" value="1"/>
</dbReference>
<protein>
    <recommendedName>
        <fullName evidence="1">KRAB domain-containing protein</fullName>
    </recommendedName>
</protein>
<evidence type="ECO:0000313" key="3">
    <source>
        <dbReference type="Proteomes" id="UP000694422"/>
    </source>
</evidence>
<dbReference type="CDD" id="cd07765">
    <property type="entry name" value="KRAB_A-box"/>
    <property type="match status" value="1"/>
</dbReference>
<dbReference type="Gene3D" id="6.10.140.140">
    <property type="match status" value="1"/>
</dbReference>
<dbReference type="PANTHER" id="PTHR23232">
    <property type="entry name" value="KRAB DOMAIN C2H2 ZINC FINGER"/>
    <property type="match status" value="1"/>
</dbReference>
<dbReference type="AlphaFoldDB" id="A0A8C9UPR0"/>
<dbReference type="SMART" id="SM00349">
    <property type="entry name" value="KRAB"/>
    <property type="match status" value="1"/>
</dbReference>
<reference evidence="2" key="2">
    <citation type="submission" date="2025-09" db="UniProtKB">
        <authorList>
            <consortium name="Ensembl"/>
        </authorList>
    </citation>
    <scope>IDENTIFICATION</scope>
</reference>
<evidence type="ECO:0000313" key="2">
    <source>
        <dbReference type="Ensembl" id="ENSSDAP00000011798.1"/>
    </source>
</evidence>
<dbReference type="InterPro" id="IPR050169">
    <property type="entry name" value="Krueppel_C2H2_ZnF"/>
</dbReference>
<dbReference type="Ensembl" id="ENSSDAT00000013348.1">
    <property type="protein sequence ID" value="ENSSDAP00000011798.1"/>
    <property type="gene ID" value="ENSSDAG00000010603.1"/>
</dbReference>
<reference evidence="2" key="1">
    <citation type="submission" date="2025-08" db="UniProtKB">
        <authorList>
            <consortium name="Ensembl"/>
        </authorList>
    </citation>
    <scope>IDENTIFICATION</scope>
</reference>
<sequence>MDQIIELFGRPENRDLAVNFTQEEWALLGPSQKKLYTDVMQEVLGNLAFIGNKWEEKNIEDQIKNSTLGPKWGDEMICSHTQTWMSMVIPKGTSGLEVHNRWLYGHSVCSCTNMIEQCSVVKSYGGVAPTTAEIKLV</sequence>
<organism evidence="2 3">
    <name type="scientific">Spermophilus dauricus</name>
    <name type="common">Daurian ground squirrel</name>
    <dbReference type="NCBI Taxonomy" id="99837"/>
    <lineage>
        <taxon>Eukaryota</taxon>
        <taxon>Metazoa</taxon>
        <taxon>Chordata</taxon>
        <taxon>Craniata</taxon>
        <taxon>Vertebrata</taxon>
        <taxon>Euteleostomi</taxon>
        <taxon>Mammalia</taxon>
        <taxon>Eutheria</taxon>
        <taxon>Euarchontoglires</taxon>
        <taxon>Glires</taxon>
        <taxon>Rodentia</taxon>
        <taxon>Sciuromorpha</taxon>
        <taxon>Sciuridae</taxon>
        <taxon>Xerinae</taxon>
        <taxon>Marmotini</taxon>
        <taxon>Spermophilus</taxon>
    </lineage>
</organism>
<dbReference type="Proteomes" id="UP000694422">
    <property type="component" value="Unplaced"/>
</dbReference>
<feature type="domain" description="KRAB" evidence="1">
    <location>
        <begin position="11"/>
        <end position="84"/>
    </location>
</feature>
<dbReference type="InterPro" id="IPR036051">
    <property type="entry name" value="KRAB_dom_sf"/>
</dbReference>
<keyword evidence="3" id="KW-1185">Reference proteome</keyword>
<evidence type="ECO:0000259" key="1">
    <source>
        <dbReference type="PROSITE" id="PS50805"/>
    </source>
</evidence>
<dbReference type="InterPro" id="IPR001909">
    <property type="entry name" value="KRAB"/>
</dbReference>
<dbReference type="SUPFAM" id="SSF109640">
    <property type="entry name" value="KRAB domain (Kruppel-associated box)"/>
    <property type="match status" value="1"/>
</dbReference>
<dbReference type="GO" id="GO:0006355">
    <property type="term" value="P:regulation of DNA-templated transcription"/>
    <property type="evidence" value="ECO:0007669"/>
    <property type="project" value="InterPro"/>
</dbReference>
<proteinExistence type="predicted"/>
<accession>A0A8C9UPR0</accession>
<name>A0A8C9UPR0_SPEDA</name>